<sequence length="88" mass="10234">MTTHKDMNKEMGESQFHIPHQVVQAVVDGVAPVKAWREYLGFEELEMAERLDIEVIDYRRWESSQPKSDYVIQKIAVAMGIHVSQLDF</sequence>
<dbReference type="EMBL" id="JAVFJF020000001">
    <property type="protein sequence ID" value="MEJ8673090.1"/>
    <property type="molecule type" value="Genomic_DNA"/>
</dbReference>
<dbReference type="InterPro" id="IPR010982">
    <property type="entry name" value="Lambda_DNA-bd_dom_sf"/>
</dbReference>
<evidence type="ECO:0000313" key="1">
    <source>
        <dbReference type="EMBL" id="MEJ8673090.1"/>
    </source>
</evidence>
<dbReference type="SUPFAM" id="SSF47413">
    <property type="entry name" value="lambda repressor-like DNA-binding domains"/>
    <property type="match status" value="1"/>
</dbReference>
<comment type="caution">
    <text evidence="1">The sequence shown here is derived from an EMBL/GenBank/DDBJ whole genome shotgun (WGS) entry which is preliminary data.</text>
</comment>
<organism evidence="1 2">
    <name type="scientific">Chromobacterium amazonense</name>
    <dbReference type="NCBI Taxonomy" id="1382803"/>
    <lineage>
        <taxon>Bacteria</taxon>
        <taxon>Pseudomonadati</taxon>
        <taxon>Pseudomonadota</taxon>
        <taxon>Betaproteobacteria</taxon>
        <taxon>Neisseriales</taxon>
        <taxon>Chromobacteriaceae</taxon>
        <taxon>Chromobacterium</taxon>
    </lineage>
</organism>
<dbReference type="Proteomes" id="UP001224516">
    <property type="component" value="Unassembled WGS sequence"/>
</dbReference>
<dbReference type="Gene3D" id="1.10.260.40">
    <property type="entry name" value="lambda repressor-like DNA-binding domains"/>
    <property type="match status" value="1"/>
</dbReference>
<keyword evidence="2" id="KW-1185">Reference proteome</keyword>
<accession>A0ABU8UXY1</accession>
<protein>
    <recommendedName>
        <fullName evidence="3">Transcriptional regulator</fullName>
    </recommendedName>
</protein>
<dbReference type="RefSeq" id="WP_307913699.1">
    <property type="nucleotide sequence ID" value="NZ_JAVFJF020000001.1"/>
</dbReference>
<name>A0ABU8UXY1_9NEIS</name>
<evidence type="ECO:0000313" key="2">
    <source>
        <dbReference type="Proteomes" id="UP001224516"/>
    </source>
</evidence>
<gene>
    <name evidence="1" type="ORF">QCL97_000010</name>
</gene>
<reference evidence="1 2" key="1">
    <citation type="submission" date="2023-12" db="EMBL/GenBank/DDBJ databases">
        <title>Evaluation and characterization of a potential secondary metabolite violacein from indigenous Chromobacterium amazonense SAM215.</title>
        <authorList>
            <person name="Tarafdar M.R."/>
            <person name="Abedin S.M."/>
            <person name="Atiqua A."/>
            <person name="Saha A."/>
            <person name="Khan S.N."/>
        </authorList>
    </citation>
    <scope>NUCLEOTIDE SEQUENCE [LARGE SCALE GENOMIC DNA]</scope>
    <source>
        <strain evidence="1 2">SAM215</strain>
    </source>
</reference>
<evidence type="ECO:0008006" key="3">
    <source>
        <dbReference type="Google" id="ProtNLM"/>
    </source>
</evidence>
<proteinExistence type="predicted"/>